<dbReference type="AlphaFoldDB" id="A0A2I0JKU4"/>
<keyword evidence="4" id="KW-1185">Reference proteome</keyword>
<evidence type="ECO:0000256" key="2">
    <source>
        <dbReference type="ARBA" id="ARBA00022840"/>
    </source>
</evidence>
<keyword evidence="1" id="KW-0547">Nucleotide-binding</keyword>
<dbReference type="GO" id="GO:0005741">
    <property type="term" value="C:mitochondrial outer membrane"/>
    <property type="evidence" value="ECO:0007669"/>
    <property type="project" value="TreeGrafter"/>
</dbReference>
<dbReference type="Proteomes" id="UP000233551">
    <property type="component" value="Unassembled WGS sequence"/>
</dbReference>
<dbReference type="EMBL" id="PGOL01001564">
    <property type="protein sequence ID" value="PKI56894.1"/>
    <property type="molecule type" value="Genomic_DNA"/>
</dbReference>
<dbReference type="GO" id="GO:0005524">
    <property type="term" value="F:ATP binding"/>
    <property type="evidence" value="ECO:0007669"/>
    <property type="project" value="UniProtKB-KW"/>
</dbReference>
<dbReference type="InterPro" id="IPR051701">
    <property type="entry name" value="Mito_OM_Translocase_MSP1"/>
</dbReference>
<comment type="caution">
    <text evidence="3">The sequence shown here is derived from an EMBL/GenBank/DDBJ whole genome shotgun (WGS) entry which is preliminary data.</text>
</comment>
<accession>A0A2I0JKU4</accession>
<evidence type="ECO:0000313" key="3">
    <source>
        <dbReference type="EMBL" id="PKI56894.1"/>
    </source>
</evidence>
<evidence type="ECO:0000313" key="4">
    <source>
        <dbReference type="Proteomes" id="UP000233551"/>
    </source>
</evidence>
<sequence>MENKNILLSAIGVGVGVGVGLGLASGQTVSKWAGSSSADAITAQRMEQEMLRQVVDGRDSKVTFAEFPYYLSERTRVLLTSAAYVHLKNADVSKYTRNLSPASRAILLSGPAELYQQMLAKALAHYFEAKLLLLDVTDFSLKIQSKYGINKELSLKRSPSESTLERLSGLFGSFSILPAKEELKGLRRQSSGVDIASRAQEGLSNAPKLRRNVSASANICNLASQTAPTNPAPLRRTSSWSFDEKLFIQTLYKVITV</sequence>
<reference evidence="3 4" key="1">
    <citation type="submission" date="2017-11" db="EMBL/GenBank/DDBJ databases">
        <title>De-novo sequencing of pomegranate (Punica granatum L.) genome.</title>
        <authorList>
            <person name="Akparov Z."/>
            <person name="Amiraslanov A."/>
            <person name="Hajiyeva S."/>
            <person name="Abbasov M."/>
            <person name="Kaur K."/>
            <person name="Hamwieh A."/>
            <person name="Solovyev V."/>
            <person name="Salamov A."/>
            <person name="Braich B."/>
            <person name="Kosarev P."/>
            <person name="Mahmoud A."/>
            <person name="Hajiyev E."/>
            <person name="Babayeva S."/>
            <person name="Izzatullayeva V."/>
            <person name="Mammadov A."/>
            <person name="Mammadov A."/>
            <person name="Sharifova S."/>
            <person name="Ojaghi J."/>
            <person name="Eynullazada K."/>
            <person name="Bayramov B."/>
            <person name="Abdulazimova A."/>
            <person name="Shahmuradov I."/>
        </authorList>
    </citation>
    <scope>NUCLEOTIDE SEQUENCE [LARGE SCALE GENOMIC DNA]</scope>
    <source>
        <strain evidence="4">cv. AG2017</strain>
        <tissue evidence="3">Leaf</tissue>
    </source>
</reference>
<organism evidence="3 4">
    <name type="scientific">Punica granatum</name>
    <name type="common">Pomegranate</name>
    <dbReference type="NCBI Taxonomy" id="22663"/>
    <lineage>
        <taxon>Eukaryota</taxon>
        <taxon>Viridiplantae</taxon>
        <taxon>Streptophyta</taxon>
        <taxon>Embryophyta</taxon>
        <taxon>Tracheophyta</taxon>
        <taxon>Spermatophyta</taxon>
        <taxon>Magnoliopsida</taxon>
        <taxon>eudicotyledons</taxon>
        <taxon>Gunneridae</taxon>
        <taxon>Pentapetalae</taxon>
        <taxon>rosids</taxon>
        <taxon>malvids</taxon>
        <taxon>Myrtales</taxon>
        <taxon>Lythraceae</taxon>
        <taxon>Punica</taxon>
    </lineage>
</organism>
<dbReference type="STRING" id="22663.A0A2I0JKU4"/>
<keyword evidence="2" id="KW-0067">ATP-binding</keyword>
<evidence type="ECO:0000256" key="1">
    <source>
        <dbReference type="ARBA" id="ARBA00022741"/>
    </source>
</evidence>
<proteinExistence type="predicted"/>
<name>A0A2I0JKU4_PUNGR</name>
<gene>
    <name evidence="3" type="ORF">CRG98_022723</name>
</gene>
<protein>
    <submittedName>
        <fullName evidence="3">Uncharacterized protein</fullName>
    </submittedName>
</protein>
<dbReference type="PANTHER" id="PTHR45644:SF85">
    <property type="entry name" value="P-LOOP CONTAINING NUCLEOSIDE TRIPHOSPHATE HYDROLASES SUPERFAMILY PROTEIN"/>
    <property type="match status" value="1"/>
</dbReference>
<dbReference type="PANTHER" id="PTHR45644">
    <property type="entry name" value="AAA ATPASE, PUTATIVE (AFU_ORTHOLOGUE AFUA_2G12920)-RELATED-RELATED"/>
    <property type="match status" value="1"/>
</dbReference>